<sequence>MRAKVWKLGTTEPATWQRSTTDATAALQAAGGVGVSLYVSGSATNTPVIGSIDDLLVVQPQN</sequence>
<dbReference type="RefSeq" id="WP_092110414.1">
    <property type="nucleotide sequence ID" value="NZ_FOCN01000009.1"/>
</dbReference>
<dbReference type="STRING" id="1424661.SAMN05216281_109104"/>
<evidence type="ECO:0000313" key="1">
    <source>
        <dbReference type="EMBL" id="TFB86678.1"/>
    </source>
</evidence>
<dbReference type="EMBL" id="SOFF01000033">
    <property type="protein sequence ID" value="TFB86678.1"/>
    <property type="molecule type" value="Genomic_DNA"/>
</dbReference>
<dbReference type="Proteomes" id="UP000297654">
    <property type="component" value="Unassembled WGS sequence"/>
</dbReference>
<protein>
    <submittedName>
        <fullName evidence="1">Uncharacterized protein</fullName>
    </submittedName>
</protein>
<reference evidence="1 2" key="1">
    <citation type="submission" date="2019-03" db="EMBL/GenBank/DDBJ databases">
        <title>Genomics of glacier-inhabiting Cryobacterium strains.</title>
        <authorList>
            <person name="Liu Q."/>
            <person name="Xin Y.-H."/>
        </authorList>
    </citation>
    <scope>NUCLEOTIDE SEQUENCE [LARGE SCALE GENOMIC DNA]</scope>
    <source>
        <strain evidence="1 2">Hh15</strain>
    </source>
</reference>
<proteinExistence type="predicted"/>
<accession>A0A1H8HI06</accession>
<comment type="caution">
    <text evidence="1">The sequence shown here is derived from an EMBL/GenBank/DDBJ whole genome shotgun (WGS) entry which is preliminary data.</text>
</comment>
<evidence type="ECO:0000313" key="2">
    <source>
        <dbReference type="Proteomes" id="UP000297654"/>
    </source>
</evidence>
<dbReference type="AlphaFoldDB" id="A0A1H8HI06"/>
<name>A0A1H8HI06_9MICO</name>
<organism evidence="1 2">
    <name type="scientific">Cryobacterium luteum</name>
    <dbReference type="NCBI Taxonomy" id="1424661"/>
    <lineage>
        <taxon>Bacteria</taxon>
        <taxon>Bacillati</taxon>
        <taxon>Actinomycetota</taxon>
        <taxon>Actinomycetes</taxon>
        <taxon>Micrococcales</taxon>
        <taxon>Microbacteriaceae</taxon>
        <taxon>Cryobacterium</taxon>
    </lineage>
</organism>
<gene>
    <name evidence="1" type="ORF">E3O10_13735</name>
</gene>
<keyword evidence="2" id="KW-1185">Reference proteome</keyword>